<protein>
    <submittedName>
        <fullName evidence="2">Uncharacterized protein</fullName>
    </submittedName>
</protein>
<dbReference type="Proteomes" id="UP000789595">
    <property type="component" value="Unassembled WGS sequence"/>
</dbReference>
<dbReference type="OrthoDB" id="6135810at2759"/>
<keyword evidence="3" id="KW-1185">Reference proteome</keyword>
<gene>
    <name evidence="2" type="ORF">PECAL_1P29050</name>
</gene>
<reference evidence="2" key="1">
    <citation type="submission" date="2021-11" db="EMBL/GenBank/DDBJ databases">
        <authorList>
            <consortium name="Genoscope - CEA"/>
            <person name="William W."/>
        </authorList>
    </citation>
    <scope>NUCLEOTIDE SEQUENCE</scope>
</reference>
<evidence type="ECO:0000256" key="1">
    <source>
        <dbReference type="SAM" id="MobiDB-lite"/>
    </source>
</evidence>
<dbReference type="AlphaFoldDB" id="A0A8J2S6Q0"/>
<dbReference type="InterPro" id="IPR037657">
    <property type="entry name" value="RIMC1"/>
</dbReference>
<evidence type="ECO:0000313" key="3">
    <source>
        <dbReference type="Proteomes" id="UP000789595"/>
    </source>
</evidence>
<evidence type="ECO:0000313" key="2">
    <source>
        <dbReference type="EMBL" id="CAH0366413.1"/>
    </source>
</evidence>
<comment type="caution">
    <text evidence="2">The sequence shown here is derived from an EMBL/GenBank/DDBJ whole genome shotgun (WGS) entry which is preliminary data.</text>
</comment>
<feature type="compositionally biased region" description="Basic and acidic residues" evidence="1">
    <location>
        <begin position="136"/>
        <end position="149"/>
    </location>
</feature>
<dbReference type="GO" id="GO:0000423">
    <property type="term" value="P:mitophagy"/>
    <property type="evidence" value="ECO:0007669"/>
    <property type="project" value="InterPro"/>
</dbReference>
<name>A0A8J2S6Q0_9STRA</name>
<sequence>MASHVAAADDADALRNKAVTEFAAVIATLDGVELDASEGDALKKMKRGAALRGVMAAKGCDKPETLETMAREWVGGMLVATYALEKAASSRRFVQQGDRELVSTLNKCYDATSTWAETHLVAALGLTKKTNDEEEQRPSCEARPDPVPEAEARRLVNEALRRGTAQFEDYAGDDPAPAALALQTDTWEALNWRRGALAYYVTATVCGLGKGNPSSDELSKSAVAVRDELEAGIAAIGRVLDARGGDSLHSDLKPATQATDYGVWSTTHLLGMAYAGEQAYILWLLDDSEDWRRLALVLLHRYVYVVEVLMVGCGWSVKRPKELLGLLGGRKAVESCLAKEWGADEAIAKELKRLGLGDASSEKKPSGGRRKKKGR</sequence>
<dbReference type="Pfam" id="PF17716">
    <property type="entry name" value="RIMC1"/>
    <property type="match status" value="1"/>
</dbReference>
<organism evidence="2 3">
    <name type="scientific">Pelagomonas calceolata</name>
    <dbReference type="NCBI Taxonomy" id="35677"/>
    <lineage>
        <taxon>Eukaryota</taxon>
        <taxon>Sar</taxon>
        <taxon>Stramenopiles</taxon>
        <taxon>Ochrophyta</taxon>
        <taxon>Pelagophyceae</taxon>
        <taxon>Pelagomonadales</taxon>
        <taxon>Pelagomonadaceae</taxon>
        <taxon>Pelagomonas</taxon>
    </lineage>
</organism>
<dbReference type="EMBL" id="CAKKNE010000001">
    <property type="protein sequence ID" value="CAH0366413.1"/>
    <property type="molecule type" value="Genomic_DNA"/>
</dbReference>
<feature type="region of interest" description="Disordered" evidence="1">
    <location>
        <begin position="129"/>
        <end position="149"/>
    </location>
</feature>
<proteinExistence type="predicted"/>
<accession>A0A8J2S6Q0</accession>